<dbReference type="SUPFAM" id="SSF46785">
    <property type="entry name" value="Winged helix' DNA-binding domain"/>
    <property type="match status" value="1"/>
</dbReference>
<proteinExistence type="predicted"/>
<evidence type="ECO:0000313" key="5">
    <source>
        <dbReference type="Proteomes" id="UP000290401"/>
    </source>
</evidence>
<dbReference type="Proteomes" id="UP000290401">
    <property type="component" value="Unassembled WGS sequence"/>
</dbReference>
<keyword evidence="5" id="KW-1185">Reference proteome</keyword>
<organism evidence="2 4">
    <name type="scientific">Bradyrhizobium guangzhouense</name>
    <dbReference type="NCBI Taxonomy" id="1325095"/>
    <lineage>
        <taxon>Bacteria</taxon>
        <taxon>Pseudomonadati</taxon>
        <taxon>Pseudomonadota</taxon>
        <taxon>Alphaproteobacteria</taxon>
        <taxon>Hyphomicrobiales</taxon>
        <taxon>Nitrobacteraceae</taxon>
        <taxon>Bradyrhizobium</taxon>
    </lineage>
</organism>
<accession>A0AAE5X549</accession>
<feature type="region of interest" description="Disordered" evidence="1">
    <location>
        <begin position="288"/>
        <end position="308"/>
    </location>
</feature>
<gene>
    <name evidence="3" type="ORF">EAS56_26815</name>
    <name evidence="2" type="ORF">XH91_28300</name>
</gene>
<evidence type="ECO:0000313" key="2">
    <source>
        <dbReference type="EMBL" id="QAU48873.1"/>
    </source>
</evidence>
<evidence type="ECO:0000313" key="3">
    <source>
        <dbReference type="EMBL" id="RXH09264.1"/>
    </source>
</evidence>
<dbReference type="KEGG" id="bgz:XH91_28300"/>
<reference evidence="3 5" key="2">
    <citation type="submission" date="2018-10" db="EMBL/GenBank/DDBJ databases">
        <title>Bradyrhizobium sp. nov., effective nodules isolated from peanut in China.</title>
        <authorList>
            <person name="Li Y."/>
        </authorList>
    </citation>
    <scope>NUCLEOTIDE SEQUENCE [LARGE SCALE GENOMIC DNA]</scope>
    <source>
        <strain evidence="3 5">CCBAU 53426</strain>
    </source>
</reference>
<dbReference type="AlphaFoldDB" id="A0AAE5X549"/>
<protein>
    <submittedName>
        <fullName evidence="2">Uncharacterized protein</fullName>
    </submittedName>
</protein>
<sequence length="308" mass="34710">MDNPMTPLQALAPLPPGLRTPLLEYYEAVVADYKQERWDGSIVNAGKFCETVYTILNGYPKDYEAAPRKPSNFPEACRRLENEKANTDASRARHIHYPRAIQIHIPRALPAIYETRNNRGAHVGQIDPNRMDASFVVPACSWVLAELVRVFVTETGDTRKRTPNVRRRFTTKDAQALVDELTQQPVLVVWESGETQRVLDVTLNLPHQILLLAAAGPTTKSKIKRATEHYTERYLSLALGRLHADRLIEFNRRNGSVRLTSLGIEQASILAARFRKRVDLNASSDGVIGTRRSVAPGTKTPRPRRRTT</sequence>
<evidence type="ECO:0000313" key="4">
    <source>
        <dbReference type="Proteomes" id="UP000288972"/>
    </source>
</evidence>
<name>A0AAE5X549_9BRAD</name>
<dbReference type="InterPro" id="IPR036390">
    <property type="entry name" value="WH_DNA-bd_sf"/>
</dbReference>
<dbReference type="Proteomes" id="UP000288972">
    <property type="component" value="Chromosome"/>
</dbReference>
<dbReference type="EMBL" id="CP030053">
    <property type="protein sequence ID" value="QAU48873.1"/>
    <property type="molecule type" value="Genomic_DNA"/>
</dbReference>
<dbReference type="EMBL" id="RDQZ01000026">
    <property type="protein sequence ID" value="RXH09264.1"/>
    <property type="molecule type" value="Genomic_DNA"/>
</dbReference>
<evidence type="ECO:0000256" key="1">
    <source>
        <dbReference type="SAM" id="MobiDB-lite"/>
    </source>
</evidence>
<reference evidence="2 4" key="1">
    <citation type="submission" date="2018-06" db="EMBL/GenBank/DDBJ databases">
        <title>Comparative genomics of rhizobia nodulating Arachis hypogaea in China.</title>
        <authorList>
            <person name="Li Y."/>
        </authorList>
    </citation>
    <scope>NUCLEOTIDE SEQUENCE [LARGE SCALE GENOMIC DNA]</scope>
    <source>
        <strain evidence="2 4">CCBAU 51670</strain>
    </source>
</reference>